<evidence type="ECO:0000313" key="2">
    <source>
        <dbReference type="Proteomes" id="UP000005947"/>
    </source>
</evidence>
<comment type="caution">
    <text evidence="1">The sequence shown here is derived from an EMBL/GenBank/DDBJ whole genome shotgun (WGS) entry which is preliminary data.</text>
</comment>
<protein>
    <submittedName>
        <fullName evidence="1">Uncharacterized protein</fullName>
    </submittedName>
</protein>
<dbReference type="Proteomes" id="UP000005947">
    <property type="component" value="Unassembled WGS sequence"/>
</dbReference>
<proteinExistence type="predicted"/>
<sequence length="46" mass="5498">MWCCLYDEAFHRIYTSINAIYKAVKHETVCIWLTFFALQEKDGILL</sequence>
<accession>F1T4W4</accession>
<keyword evidence="2" id="KW-1185">Reference proteome</keyword>
<reference evidence="1 2" key="1">
    <citation type="submission" date="2011-02" db="EMBL/GenBank/DDBJ databases">
        <authorList>
            <person name="Muzny D."/>
            <person name="Qin X."/>
            <person name="Buhay C."/>
            <person name="Dugan-Rocha S."/>
            <person name="Ding Y."/>
            <person name="Chen G."/>
            <person name="Hawes A."/>
            <person name="Holder M."/>
            <person name="Jhangiani S."/>
            <person name="Johnson A."/>
            <person name="Khan Z."/>
            <person name="Li Z."/>
            <person name="Liu W."/>
            <person name="Liu X."/>
            <person name="Perez L."/>
            <person name="Shen H."/>
            <person name="Wang Q."/>
            <person name="Watt J."/>
            <person name="Xi L."/>
            <person name="Xin Y."/>
            <person name="Zhou J."/>
            <person name="Deng J."/>
            <person name="Jiang H."/>
            <person name="Liu Y."/>
            <person name="Qu J."/>
            <person name="Song X.-Z."/>
            <person name="Zhang L."/>
            <person name="Villasana D."/>
            <person name="Johnson A."/>
            <person name="Liu J."/>
            <person name="Liyanage D."/>
            <person name="Lorensuhewa L."/>
            <person name="Robinson T."/>
            <person name="Song A."/>
            <person name="Song B.-B."/>
            <person name="Dinh H."/>
            <person name="Thornton R."/>
            <person name="Coyle M."/>
            <person name="Francisco L."/>
            <person name="Jackson L."/>
            <person name="Javaid M."/>
            <person name="Korchina V."/>
            <person name="Kovar C."/>
            <person name="Mata R."/>
            <person name="Mathew T."/>
            <person name="Ngo R."/>
            <person name="Nguyen L."/>
            <person name="Nguyen N."/>
            <person name="Okwuonu G."/>
            <person name="Ongeri F."/>
            <person name="Pham C."/>
            <person name="Simmons D."/>
            <person name="Wilczek-Boney K."/>
            <person name="Hale W."/>
            <person name="Jakkamsetti A."/>
            <person name="Pham P."/>
            <person name="Ruth R."/>
            <person name="San Lucas F."/>
            <person name="Warren J."/>
            <person name="Zhang J."/>
            <person name="Zhao Z."/>
            <person name="Zhou C."/>
            <person name="Zhu D."/>
            <person name="Lee S."/>
            <person name="Bess C."/>
            <person name="Blankenburg K."/>
            <person name="Forbes L."/>
            <person name="Fu Q."/>
            <person name="Gubbala S."/>
            <person name="Hirani K."/>
            <person name="Jayaseelan J.C."/>
            <person name="Lara F."/>
            <person name="Munidasa M."/>
            <person name="Palculict T."/>
            <person name="Patil S."/>
            <person name="Pu L.-L."/>
            <person name="Saada N."/>
            <person name="Tang L."/>
            <person name="Weissenberger G."/>
            <person name="Zhu Y."/>
            <person name="Hemphill L."/>
            <person name="Shang Y."/>
            <person name="Youmans B."/>
            <person name="Ayvaz T."/>
            <person name="Ross M."/>
            <person name="Santibanez J."/>
            <person name="Aqrawi P."/>
            <person name="Gross S."/>
            <person name="Joshi V."/>
            <person name="Fowler G."/>
            <person name="Nazareth L."/>
            <person name="Reid J."/>
            <person name="Worley K."/>
            <person name="Petrosino J."/>
            <person name="Highlander S."/>
            <person name="Gibbs R."/>
        </authorList>
    </citation>
    <scope>NUCLEOTIDE SEQUENCE [LARGE SCALE GENOMIC DNA]</scope>
    <source>
        <strain evidence="1 2">DSM 15829</strain>
    </source>
</reference>
<name>F1T4W4_9ACTN</name>
<gene>
    <name evidence="1" type="ORF">HMPREF0091_10705</name>
</gene>
<organism evidence="1 2">
    <name type="scientific">Fannyhessea vaginae DSM 15829</name>
    <dbReference type="NCBI Taxonomy" id="525256"/>
    <lineage>
        <taxon>Bacteria</taxon>
        <taxon>Bacillati</taxon>
        <taxon>Actinomycetota</taxon>
        <taxon>Coriobacteriia</taxon>
        <taxon>Coriobacteriales</taxon>
        <taxon>Atopobiaceae</taxon>
        <taxon>Fannyhessea</taxon>
    </lineage>
</organism>
<dbReference type="AlphaFoldDB" id="F1T4W4"/>
<evidence type="ECO:0000313" key="1">
    <source>
        <dbReference type="EMBL" id="EGF23758.1"/>
    </source>
</evidence>
<dbReference type="EMBL" id="ACGK02000001">
    <property type="protein sequence ID" value="EGF23758.1"/>
    <property type="molecule type" value="Genomic_DNA"/>
</dbReference>